<dbReference type="OrthoDB" id="9797344at2"/>
<sequence length="157" mass="17839">MIEISLEPLLTTIQNEFKTDWNGLHGIHHWNRVLGHGIRIAKKRNADLDVVTLFALLHDSCRWSDGYDSRHGERGAEFAYGLNGKLFCLDDSQLDDLCFAIRHHPGGEISTNPTIQTCWDADRLDLGRVGTRPSAQFLSDIASRMIDDAYKLSRKIY</sequence>
<dbReference type="SUPFAM" id="SSF109604">
    <property type="entry name" value="HD-domain/PDEase-like"/>
    <property type="match status" value="1"/>
</dbReference>
<protein>
    <recommendedName>
        <fullName evidence="1">HD domain-containing protein</fullName>
    </recommendedName>
</protein>
<dbReference type="InterPro" id="IPR006674">
    <property type="entry name" value="HD_domain"/>
</dbReference>
<organism evidence="2 3">
    <name type="scientific">Oxalobacter formigenes OXCC13</name>
    <dbReference type="NCBI Taxonomy" id="556269"/>
    <lineage>
        <taxon>Bacteria</taxon>
        <taxon>Pseudomonadati</taxon>
        <taxon>Pseudomonadota</taxon>
        <taxon>Betaproteobacteria</taxon>
        <taxon>Burkholderiales</taxon>
        <taxon>Oxalobacteraceae</taxon>
        <taxon>Oxalobacter</taxon>
    </lineage>
</organism>
<dbReference type="AlphaFoldDB" id="C3XC19"/>
<dbReference type="EMBL" id="GG658170">
    <property type="protein sequence ID" value="EEO30745.1"/>
    <property type="molecule type" value="Genomic_DNA"/>
</dbReference>
<accession>C3XC19</accession>
<dbReference type="HOGENOM" id="CLU_112023_1_0_4"/>
<feature type="domain" description="HD" evidence="1">
    <location>
        <begin position="28"/>
        <end position="125"/>
    </location>
</feature>
<evidence type="ECO:0000313" key="3">
    <source>
        <dbReference type="Proteomes" id="UP000005089"/>
    </source>
</evidence>
<dbReference type="Pfam" id="PF01966">
    <property type="entry name" value="HD"/>
    <property type="match status" value="1"/>
</dbReference>
<dbReference type="Proteomes" id="UP000005089">
    <property type="component" value="Unassembled WGS sequence"/>
</dbReference>
<evidence type="ECO:0000259" key="1">
    <source>
        <dbReference type="Pfam" id="PF01966"/>
    </source>
</evidence>
<dbReference type="RefSeq" id="WP_005882180.1">
    <property type="nucleotide sequence ID" value="NZ_CP019430.1"/>
</dbReference>
<dbReference type="GeneID" id="77134224"/>
<name>C3XC19_OXAFO</name>
<dbReference type="Gene3D" id="1.10.3210.10">
    <property type="entry name" value="Hypothetical protein af1432"/>
    <property type="match status" value="1"/>
</dbReference>
<dbReference type="STRING" id="847.BRW83_0313"/>
<evidence type="ECO:0000313" key="2">
    <source>
        <dbReference type="EMBL" id="EEO30745.1"/>
    </source>
</evidence>
<keyword evidence="3" id="KW-1185">Reference proteome</keyword>
<proteinExistence type="predicted"/>
<reference evidence="2 3" key="1">
    <citation type="submission" date="2009-02" db="EMBL/GenBank/DDBJ databases">
        <title>The Genome Sequence of Oxalobacter formigenes OXCC13.</title>
        <authorList>
            <consortium name="The Broad Institute Genome Sequencing Platform"/>
            <person name="Ward D."/>
            <person name="Young S.K."/>
            <person name="Kodira C.D."/>
            <person name="Zeng Q."/>
            <person name="Koehrsen M."/>
            <person name="Alvarado L."/>
            <person name="Berlin A."/>
            <person name="Borenstein D."/>
            <person name="Chen Z."/>
            <person name="Engels R."/>
            <person name="Freedman E."/>
            <person name="Gellesch M."/>
            <person name="Goldberg J."/>
            <person name="Griggs A."/>
            <person name="Gujja S."/>
            <person name="Heiman D."/>
            <person name="Hepburn T."/>
            <person name="Howarth C."/>
            <person name="Jen D."/>
            <person name="Larson L."/>
            <person name="Lewis B."/>
            <person name="Mehta T."/>
            <person name="Park D."/>
            <person name="Pearson M."/>
            <person name="Roberts A."/>
            <person name="Saif S."/>
            <person name="Shea T."/>
            <person name="Shenoy N."/>
            <person name="Sisk P."/>
            <person name="Stolte C."/>
            <person name="Sykes S."/>
            <person name="Walk T."/>
            <person name="White J."/>
            <person name="Yandava C."/>
            <person name="Allison M.J."/>
            <person name="Lander E."/>
            <person name="Nusbaum C."/>
            <person name="Galagan J."/>
            <person name="Birren B."/>
        </authorList>
    </citation>
    <scope>NUCLEOTIDE SEQUENCE [LARGE SCALE GENOMIC DNA]</scope>
    <source>
        <strain evidence="2 3">OXCC13</strain>
    </source>
</reference>
<gene>
    <name evidence="2" type="ORF">OFBG_01773</name>
</gene>